<evidence type="ECO:0000313" key="3">
    <source>
        <dbReference type="Proteomes" id="UP000014760"/>
    </source>
</evidence>
<proteinExistence type="predicted"/>
<dbReference type="HOGENOM" id="CLU_118269_2_1_1"/>
<dbReference type="EMBL" id="AMQN01016677">
    <property type="status" value="NOT_ANNOTATED_CDS"/>
    <property type="molecule type" value="Genomic_DNA"/>
</dbReference>
<reference evidence="2" key="3">
    <citation type="submission" date="2015-06" db="UniProtKB">
        <authorList>
            <consortium name="EnsemblMetazoa"/>
        </authorList>
    </citation>
    <scope>IDENTIFICATION</scope>
</reference>
<organism evidence="1">
    <name type="scientific">Capitella teleta</name>
    <name type="common">Polychaete worm</name>
    <dbReference type="NCBI Taxonomy" id="283909"/>
    <lineage>
        <taxon>Eukaryota</taxon>
        <taxon>Metazoa</taxon>
        <taxon>Spiralia</taxon>
        <taxon>Lophotrochozoa</taxon>
        <taxon>Annelida</taxon>
        <taxon>Polychaeta</taxon>
        <taxon>Sedentaria</taxon>
        <taxon>Scolecida</taxon>
        <taxon>Capitellidae</taxon>
        <taxon>Capitella</taxon>
    </lineage>
</organism>
<dbReference type="AlphaFoldDB" id="R7VG26"/>
<dbReference type="EnsemblMetazoa" id="CapteT111681">
    <property type="protein sequence ID" value="CapteP111681"/>
    <property type="gene ID" value="CapteG111681"/>
</dbReference>
<dbReference type="EMBL" id="KB292306">
    <property type="protein sequence ID" value="ELU17793.1"/>
    <property type="molecule type" value="Genomic_DNA"/>
</dbReference>
<gene>
    <name evidence="1" type="ORF">CAPTEDRAFT_111681</name>
</gene>
<dbReference type="OrthoDB" id="6243574at2759"/>
<sequence length="84" mass="9679">KLIKSMSISISEPLALIFNQCIENAVFPDKWKIALFKIGDETDPNNYQPISLLPSISKVFERFILKLNQLQSFFDSNNLLFKSQ</sequence>
<keyword evidence="3" id="KW-1185">Reference proteome</keyword>
<dbReference type="Proteomes" id="UP000014760">
    <property type="component" value="Unassembled WGS sequence"/>
</dbReference>
<dbReference type="STRING" id="283909.R7VG26"/>
<evidence type="ECO:0000313" key="1">
    <source>
        <dbReference type="EMBL" id="ELU17793.1"/>
    </source>
</evidence>
<evidence type="ECO:0008006" key="4">
    <source>
        <dbReference type="Google" id="ProtNLM"/>
    </source>
</evidence>
<feature type="non-terminal residue" evidence="1">
    <location>
        <position position="1"/>
    </location>
</feature>
<accession>R7VG26</accession>
<name>R7VG26_CAPTE</name>
<reference evidence="3" key="1">
    <citation type="submission" date="2012-12" db="EMBL/GenBank/DDBJ databases">
        <authorList>
            <person name="Hellsten U."/>
            <person name="Grimwood J."/>
            <person name="Chapman J.A."/>
            <person name="Shapiro H."/>
            <person name="Aerts A."/>
            <person name="Otillar R.P."/>
            <person name="Terry A.Y."/>
            <person name="Boore J.L."/>
            <person name="Simakov O."/>
            <person name="Marletaz F."/>
            <person name="Cho S.-J."/>
            <person name="Edsinger-Gonzales E."/>
            <person name="Havlak P."/>
            <person name="Kuo D.-H."/>
            <person name="Larsson T."/>
            <person name="Lv J."/>
            <person name="Arendt D."/>
            <person name="Savage R."/>
            <person name="Osoegawa K."/>
            <person name="de Jong P."/>
            <person name="Lindberg D.R."/>
            <person name="Seaver E.C."/>
            <person name="Weisblat D.A."/>
            <person name="Putnam N.H."/>
            <person name="Grigoriev I.V."/>
            <person name="Rokhsar D.S."/>
        </authorList>
    </citation>
    <scope>NUCLEOTIDE SEQUENCE</scope>
    <source>
        <strain evidence="3">I ESC-2004</strain>
    </source>
</reference>
<reference evidence="1 3" key="2">
    <citation type="journal article" date="2013" name="Nature">
        <title>Insights into bilaterian evolution from three spiralian genomes.</title>
        <authorList>
            <person name="Simakov O."/>
            <person name="Marletaz F."/>
            <person name="Cho S.J."/>
            <person name="Edsinger-Gonzales E."/>
            <person name="Havlak P."/>
            <person name="Hellsten U."/>
            <person name="Kuo D.H."/>
            <person name="Larsson T."/>
            <person name="Lv J."/>
            <person name="Arendt D."/>
            <person name="Savage R."/>
            <person name="Osoegawa K."/>
            <person name="de Jong P."/>
            <person name="Grimwood J."/>
            <person name="Chapman J.A."/>
            <person name="Shapiro H."/>
            <person name="Aerts A."/>
            <person name="Otillar R.P."/>
            <person name="Terry A.Y."/>
            <person name="Boore J.L."/>
            <person name="Grigoriev I.V."/>
            <person name="Lindberg D.R."/>
            <person name="Seaver E.C."/>
            <person name="Weisblat D.A."/>
            <person name="Putnam N.H."/>
            <person name="Rokhsar D.S."/>
        </authorList>
    </citation>
    <scope>NUCLEOTIDE SEQUENCE</scope>
    <source>
        <strain evidence="1 3">I ESC-2004</strain>
    </source>
</reference>
<protein>
    <recommendedName>
        <fullName evidence="4">Reverse transcriptase domain-containing protein</fullName>
    </recommendedName>
</protein>
<evidence type="ECO:0000313" key="2">
    <source>
        <dbReference type="EnsemblMetazoa" id="CapteP111681"/>
    </source>
</evidence>